<name>A0A4R9C3B8_9FIRM</name>
<comment type="caution">
    <text evidence="5">The sequence shown here is derived from an EMBL/GenBank/DDBJ whole genome shotgun (WGS) entry which is preliminary data.</text>
</comment>
<dbReference type="Pfam" id="PF05043">
    <property type="entry name" value="Mga"/>
    <property type="match status" value="1"/>
</dbReference>
<evidence type="ECO:0000259" key="4">
    <source>
        <dbReference type="Pfam" id="PF08270"/>
    </source>
</evidence>
<keyword evidence="1" id="KW-0805">Transcription regulation</keyword>
<reference evidence="5 6" key="1">
    <citation type="submission" date="2019-01" db="EMBL/GenBank/DDBJ databases">
        <title>Draft Genome Sequences of Helcococcus ovis Strains Isolated from the Uterus and Vagina of Dairy Cows with Metritis.</title>
        <authorList>
            <person name="Cunha F."/>
            <person name="Jeon S.J."/>
            <person name="Kutzer P."/>
            <person name="Galvao K.N."/>
        </authorList>
    </citation>
    <scope>NUCLEOTIDE SEQUENCE [LARGE SCALE GENOMIC DNA]</scope>
    <source>
        <strain evidence="5 6">KG-37</strain>
    </source>
</reference>
<evidence type="ECO:0000256" key="2">
    <source>
        <dbReference type="ARBA" id="ARBA00023163"/>
    </source>
</evidence>
<keyword evidence="6" id="KW-1185">Reference proteome</keyword>
<feature type="domain" description="Mga helix-turn-helix" evidence="3">
    <location>
        <begin position="77"/>
        <end position="163"/>
    </location>
</feature>
<evidence type="ECO:0000313" key="5">
    <source>
        <dbReference type="EMBL" id="TFF66672.1"/>
    </source>
</evidence>
<sequence length="503" mass="60598">MRLKMISIFNKNITRNLNLIKTLNIYSDKVNKKFLMKKLKIDEKTLKNDINTINQKYSAILNINIHNSDIEVKYKKNANIEMFFSCIIKNSSIFKIVEAIFFNDFNTLNDIAKHEFFSITTVYRALKKFNKSVSKIYDFKINRKLFQFEGNEDNIRTFLFHLFREKYSYNEWPFEKYDKEKIIKLQNTFLKSIGVKKFPYIDNEIMTILYPIHIERLKSGHCVLPYLIKENFNTIKVQEAYNCSELKNLFEEFELEFTKENIIDIFYYYLHKDIAFSFLDLIKKTKSNTLINFSIYQALESTYKLSDKFNLKLNNPYELITYIHNANVFLYDNFNSNYIVFDKHNIYISKLQIVFPEFMKELSKTIKKYLLIIKGEVKKCHIEYLIYTVISTWDNLLPQLYKYNKKIKTLVISRFNYKKSISLKNQLEILFPNFLDLHLSNNNDIYYKNIKDKNYELIIADFNIPKSKKFETLYINGNIMKFEVIEIIKKIIKLRFEEHNKLN</sequence>
<evidence type="ECO:0008006" key="7">
    <source>
        <dbReference type="Google" id="ProtNLM"/>
    </source>
</evidence>
<protein>
    <recommendedName>
        <fullName evidence="7">Mga helix-turn-helix domain-containing protein</fullName>
    </recommendedName>
</protein>
<dbReference type="InterPro" id="IPR013236">
    <property type="entry name" value="Mga_PRD_dom"/>
</dbReference>
<dbReference type="Proteomes" id="UP000297454">
    <property type="component" value="Unassembled WGS sequence"/>
</dbReference>
<organism evidence="5 6">
    <name type="scientific">Helcococcus ovis</name>
    <dbReference type="NCBI Taxonomy" id="72026"/>
    <lineage>
        <taxon>Bacteria</taxon>
        <taxon>Bacillati</taxon>
        <taxon>Bacillota</taxon>
        <taxon>Tissierellia</taxon>
        <taxon>Tissierellales</taxon>
        <taxon>Peptoniphilaceae</taxon>
        <taxon>Helcococcus</taxon>
    </lineage>
</organism>
<evidence type="ECO:0000256" key="1">
    <source>
        <dbReference type="ARBA" id="ARBA00023015"/>
    </source>
</evidence>
<keyword evidence="2" id="KW-0804">Transcription</keyword>
<evidence type="ECO:0000259" key="3">
    <source>
        <dbReference type="Pfam" id="PF05043"/>
    </source>
</evidence>
<dbReference type="InterPro" id="IPR050661">
    <property type="entry name" value="BglG_antiterminators"/>
</dbReference>
<dbReference type="EMBL" id="SCFR01000008">
    <property type="protein sequence ID" value="TFF66672.1"/>
    <property type="molecule type" value="Genomic_DNA"/>
</dbReference>
<feature type="domain" description="M protein trans-acting positive regulator (MGA) PRD" evidence="4">
    <location>
        <begin position="206"/>
        <end position="396"/>
    </location>
</feature>
<dbReference type="PANTHER" id="PTHR30185:SF18">
    <property type="entry name" value="TRANSCRIPTIONAL REGULATOR MTLR"/>
    <property type="match status" value="1"/>
</dbReference>
<dbReference type="InterPro" id="IPR007737">
    <property type="entry name" value="Mga_HTH"/>
</dbReference>
<dbReference type="AlphaFoldDB" id="A0A4R9C3B8"/>
<dbReference type="PANTHER" id="PTHR30185">
    <property type="entry name" value="CRYPTIC BETA-GLUCOSIDE BGL OPERON ANTITERMINATOR"/>
    <property type="match status" value="1"/>
</dbReference>
<proteinExistence type="predicted"/>
<gene>
    <name evidence="5" type="ORF">EQF91_03500</name>
</gene>
<dbReference type="Pfam" id="PF08270">
    <property type="entry name" value="PRD_Mga"/>
    <property type="match status" value="1"/>
</dbReference>
<evidence type="ECO:0000313" key="6">
    <source>
        <dbReference type="Proteomes" id="UP000297454"/>
    </source>
</evidence>
<accession>A0A4R9C3B8</accession>